<gene>
    <name evidence="2" type="ORF">HXA33_06350</name>
</gene>
<feature type="transmembrane region" description="Helical" evidence="1">
    <location>
        <begin position="123"/>
        <end position="141"/>
    </location>
</feature>
<dbReference type="OrthoDB" id="120091at2"/>
<keyword evidence="1" id="KW-0472">Membrane</keyword>
<feature type="transmembrane region" description="Helical" evidence="1">
    <location>
        <begin position="56"/>
        <end position="76"/>
    </location>
</feature>
<dbReference type="PANTHER" id="PTHR39164:SF1">
    <property type="entry name" value="PROTEIN CCDC"/>
    <property type="match status" value="1"/>
</dbReference>
<dbReference type="PIRSF" id="PIRSF021441">
    <property type="entry name" value="DUF1453"/>
    <property type="match status" value="1"/>
</dbReference>
<keyword evidence="3" id="KW-1185">Reference proteome</keyword>
<comment type="caution">
    <text evidence="2">The sequence shown here is derived from an EMBL/GenBank/DDBJ whole genome shotgun (WGS) entry which is preliminary data.</text>
</comment>
<organism evidence="2 3">
    <name type="scientific">Salipaludibacillus agaradhaerens</name>
    <name type="common">Bacillus agaradhaerens</name>
    <dbReference type="NCBI Taxonomy" id="76935"/>
    <lineage>
        <taxon>Bacteria</taxon>
        <taxon>Bacillati</taxon>
        <taxon>Bacillota</taxon>
        <taxon>Bacilli</taxon>
        <taxon>Bacillales</taxon>
        <taxon>Bacillaceae</taxon>
    </lineage>
</organism>
<feature type="transmembrane region" description="Helical" evidence="1">
    <location>
        <begin position="96"/>
        <end position="117"/>
    </location>
</feature>
<accession>A0A9Q4FWH9</accession>
<dbReference type="Proteomes" id="UP001057753">
    <property type="component" value="Unassembled WGS sequence"/>
</dbReference>
<evidence type="ECO:0000256" key="1">
    <source>
        <dbReference type="SAM" id="Phobius"/>
    </source>
</evidence>
<feature type="transmembrane region" description="Helical" evidence="1">
    <location>
        <begin position="6"/>
        <end position="22"/>
    </location>
</feature>
<dbReference type="AlphaFoldDB" id="A0A9Q4FWH9"/>
<protein>
    <submittedName>
        <fullName evidence="2">Cytochrome c biogenesis protein CcdC</fullName>
    </submittedName>
</protein>
<sequence>MYPVLFSILAVCMALFAFFVRMKAMQKPASVKKILIPPIAMSTGFMMFLYPPVREITLFEVGEALTVGMLFSIILIKTSAFEIRGNDIFMKRSKAFPFILFGLLAVRLIFKLIFGIYFEYEVLAGMFFILAFGMIVPWRIAMYAKFKDMERQLQARNHTNQTELTVQT</sequence>
<dbReference type="PANTHER" id="PTHR39164">
    <property type="entry name" value="PROTEIN CCDC"/>
    <property type="match status" value="1"/>
</dbReference>
<proteinExistence type="predicted"/>
<evidence type="ECO:0000313" key="3">
    <source>
        <dbReference type="Proteomes" id="UP001057753"/>
    </source>
</evidence>
<reference evidence="2" key="1">
    <citation type="submission" date="2020-06" db="EMBL/GenBank/DDBJ databases">
        <title>Insight into the genomes of haloalkaliphilic bacilli from Kenyan soda lakes.</title>
        <authorList>
            <person name="Mwirichia R."/>
            <person name="Villamizar G.C."/>
            <person name="Poehlein A."/>
            <person name="Mugweru J."/>
            <person name="Kipnyargis A."/>
            <person name="Kiplimo D."/>
            <person name="Orwa P."/>
            <person name="Daniel R."/>
        </authorList>
    </citation>
    <scope>NUCLEOTIDE SEQUENCE</scope>
    <source>
        <strain evidence="2">B1096_S55</strain>
    </source>
</reference>
<feature type="transmembrane region" description="Helical" evidence="1">
    <location>
        <begin position="34"/>
        <end position="50"/>
    </location>
</feature>
<keyword evidence="1" id="KW-1133">Transmembrane helix</keyword>
<dbReference type="EMBL" id="JABXYM010000001">
    <property type="protein sequence ID" value="MCR6096165.1"/>
    <property type="molecule type" value="Genomic_DNA"/>
</dbReference>
<dbReference type="InterPro" id="IPR058247">
    <property type="entry name" value="DUF1453"/>
</dbReference>
<dbReference type="RefSeq" id="WP_078576538.1">
    <property type="nucleotide sequence ID" value="NZ_JABXYM010000001.1"/>
</dbReference>
<dbReference type="InterPro" id="IPR031306">
    <property type="entry name" value="CcdC"/>
</dbReference>
<name>A0A9Q4FWH9_SALAG</name>
<keyword evidence="1" id="KW-0812">Transmembrane</keyword>
<dbReference type="Pfam" id="PF07301">
    <property type="entry name" value="DUF1453"/>
    <property type="match status" value="1"/>
</dbReference>
<evidence type="ECO:0000313" key="2">
    <source>
        <dbReference type="EMBL" id="MCR6096165.1"/>
    </source>
</evidence>